<organism evidence="10 11">
    <name type="scientific">Candidatus Magasanikbacteria bacterium GW2011_GWC2_45_8</name>
    <dbReference type="NCBI Taxonomy" id="1619050"/>
    <lineage>
        <taxon>Bacteria</taxon>
        <taxon>Candidatus Magasanikiibacteriota</taxon>
    </lineage>
</organism>
<comment type="subcellular location">
    <subcellularLocation>
        <location evidence="8">Cytoplasm</location>
    </subcellularLocation>
</comment>
<evidence type="ECO:0000256" key="4">
    <source>
        <dbReference type="ARBA" id="ARBA00022832"/>
    </source>
</evidence>
<dbReference type="EMBL" id="LCLH01000011">
    <property type="protein sequence ID" value="KKU13877.1"/>
    <property type="molecule type" value="Genomic_DNA"/>
</dbReference>
<keyword evidence="2 8" id="KW-0808">Transferase</keyword>
<keyword evidence="7 8" id="KW-0275">Fatty acid biosynthesis</keyword>
<dbReference type="GO" id="GO:0008897">
    <property type="term" value="F:holo-[acyl-carrier-protein] synthase activity"/>
    <property type="evidence" value="ECO:0007669"/>
    <property type="project" value="UniProtKB-UniRule"/>
</dbReference>
<dbReference type="AlphaFoldDB" id="A0A0G1N0J3"/>
<comment type="cofactor">
    <cofactor evidence="8">
        <name>Mg(2+)</name>
        <dbReference type="ChEBI" id="CHEBI:18420"/>
    </cofactor>
</comment>
<dbReference type="Pfam" id="PF01648">
    <property type="entry name" value="ACPS"/>
    <property type="match status" value="1"/>
</dbReference>
<evidence type="ECO:0000256" key="1">
    <source>
        <dbReference type="ARBA" id="ARBA00022516"/>
    </source>
</evidence>
<dbReference type="NCBIfam" id="TIGR00556">
    <property type="entry name" value="pantethn_trn"/>
    <property type="match status" value="1"/>
</dbReference>
<keyword evidence="8" id="KW-0963">Cytoplasm</keyword>
<evidence type="ECO:0000259" key="9">
    <source>
        <dbReference type="Pfam" id="PF01648"/>
    </source>
</evidence>
<evidence type="ECO:0000256" key="6">
    <source>
        <dbReference type="ARBA" id="ARBA00023098"/>
    </source>
</evidence>
<name>A0A0G1N0J3_9BACT</name>
<sequence>MKILGIGVDIESVERFHGLTIKSDSQFLNKIYTKNELKYCFSHKKHAQHLAVRFAGKEAVIKAMNGVSGKIFSVKDINIINTDNGSPVVKISKIYGNARVLISLSHCHDKAIAFVVVVRD</sequence>
<keyword evidence="5 8" id="KW-0460">Magnesium</keyword>
<evidence type="ECO:0000256" key="3">
    <source>
        <dbReference type="ARBA" id="ARBA00022723"/>
    </source>
</evidence>
<dbReference type="GO" id="GO:0000287">
    <property type="term" value="F:magnesium ion binding"/>
    <property type="evidence" value="ECO:0007669"/>
    <property type="project" value="UniProtKB-UniRule"/>
</dbReference>
<comment type="catalytic activity">
    <reaction evidence="8">
        <text>apo-[ACP] + CoA = holo-[ACP] + adenosine 3',5'-bisphosphate + H(+)</text>
        <dbReference type="Rhea" id="RHEA:12068"/>
        <dbReference type="Rhea" id="RHEA-COMP:9685"/>
        <dbReference type="Rhea" id="RHEA-COMP:9690"/>
        <dbReference type="ChEBI" id="CHEBI:15378"/>
        <dbReference type="ChEBI" id="CHEBI:29999"/>
        <dbReference type="ChEBI" id="CHEBI:57287"/>
        <dbReference type="ChEBI" id="CHEBI:58343"/>
        <dbReference type="ChEBI" id="CHEBI:64479"/>
        <dbReference type="EC" id="2.7.8.7"/>
    </reaction>
</comment>
<dbReference type="InterPro" id="IPR008278">
    <property type="entry name" value="4-PPantetheinyl_Trfase_dom"/>
</dbReference>
<evidence type="ECO:0000256" key="7">
    <source>
        <dbReference type="ARBA" id="ARBA00023160"/>
    </source>
</evidence>
<comment type="function">
    <text evidence="8">Transfers the 4'-phosphopantetheine moiety from coenzyme A to a Ser of acyl-carrier-protein.</text>
</comment>
<keyword evidence="6 8" id="KW-0443">Lipid metabolism</keyword>
<evidence type="ECO:0000313" key="10">
    <source>
        <dbReference type="EMBL" id="KKU13877.1"/>
    </source>
</evidence>
<evidence type="ECO:0000256" key="5">
    <source>
        <dbReference type="ARBA" id="ARBA00022842"/>
    </source>
</evidence>
<dbReference type="Gene3D" id="3.90.470.20">
    <property type="entry name" value="4'-phosphopantetheinyl transferase domain"/>
    <property type="match status" value="1"/>
</dbReference>
<comment type="similarity">
    <text evidence="8">Belongs to the P-Pant transferase superfamily. AcpS family.</text>
</comment>
<feature type="binding site" evidence="8">
    <location>
        <position position="58"/>
    </location>
    <ligand>
        <name>Mg(2+)</name>
        <dbReference type="ChEBI" id="CHEBI:18420"/>
    </ligand>
</feature>
<keyword evidence="1 8" id="KW-0444">Lipid biosynthesis</keyword>
<gene>
    <name evidence="8" type="primary">acpS</name>
    <name evidence="10" type="ORF">UX20_C0011G0008</name>
</gene>
<proteinExistence type="inferred from homology"/>
<keyword evidence="3 8" id="KW-0479">Metal-binding</keyword>
<keyword evidence="4 8" id="KW-0276">Fatty acid metabolism</keyword>
<feature type="domain" description="4'-phosphopantetheinyl transferase" evidence="9">
    <location>
        <begin position="5"/>
        <end position="114"/>
    </location>
</feature>
<dbReference type="InterPro" id="IPR004568">
    <property type="entry name" value="Ppantetheine-prot_Trfase_dom"/>
</dbReference>
<dbReference type="PATRIC" id="fig|1619050.3.peg.253"/>
<dbReference type="Proteomes" id="UP000034911">
    <property type="component" value="Unassembled WGS sequence"/>
</dbReference>
<dbReference type="GO" id="GO:0005737">
    <property type="term" value="C:cytoplasm"/>
    <property type="evidence" value="ECO:0007669"/>
    <property type="project" value="UniProtKB-SubCell"/>
</dbReference>
<dbReference type="InterPro" id="IPR002582">
    <property type="entry name" value="ACPS"/>
</dbReference>
<feature type="binding site" evidence="8">
    <location>
        <position position="9"/>
    </location>
    <ligand>
        <name>Mg(2+)</name>
        <dbReference type="ChEBI" id="CHEBI:18420"/>
    </ligand>
</feature>
<evidence type="ECO:0000256" key="2">
    <source>
        <dbReference type="ARBA" id="ARBA00022679"/>
    </source>
</evidence>
<dbReference type="InterPro" id="IPR037143">
    <property type="entry name" value="4-PPantetheinyl_Trfase_dom_sf"/>
</dbReference>
<dbReference type="SUPFAM" id="SSF56214">
    <property type="entry name" value="4'-phosphopantetheinyl transferase"/>
    <property type="match status" value="1"/>
</dbReference>
<dbReference type="EC" id="2.7.8.7" evidence="8"/>
<dbReference type="HAMAP" id="MF_00101">
    <property type="entry name" value="AcpS"/>
    <property type="match status" value="1"/>
</dbReference>
<dbReference type="NCBIfam" id="TIGR00516">
    <property type="entry name" value="acpS"/>
    <property type="match status" value="1"/>
</dbReference>
<evidence type="ECO:0000313" key="11">
    <source>
        <dbReference type="Proteomes" id="UP000034911"/>
    </source>
</evidence>
<dbReference type="STRING" id="1619050.UX20_C0011G0008"/>
<evidence type="ECO:0000256" key="8">
    <source>
        <dbReference type="HAMAP-Rule" id="MF_00101"/>
    </source>
</evidence>
<dbReference type="GO" id="GO:0006633">
    <property type="term" value="P:fatty acid biosynthetic process"/>
    <property type="evidence" value="ECO:0007669"/>
    <property type="project" value="UniProtKB-UniRule"/>
</dbReference>
<comment type="caution">
    <text evidence="10">The sequence shown here is derived from an EMBL/GenBank/DDBJ whole genome shotgun (WGS) entry which is preliminary data.</text>
</comment>
<protein>
    <recommendedName>
        <fullName evidence="8">Holo-[acyl-carrier-protein] synthase</fullName>
        <shortName evidence="8">Holo-ACP synthase</shortName>
        <ecNumber evidence="8">2.7.8.7</ecNumber>
    </recommendedName>
    <alternativeName>
        <fullName evidence="8">4'-phosphopantetheinyl transferase AcpS</fullName>
    </alternativeName>
</protein>
<reference evidence="10 11" key="1">
    <citation type="journal article" date="2015" name="Nature">
        <title>rRNA introns, odd ribosomes, and small enigmatic genomes across a large radiation of phyla.</title>
        <authorList>
            <person name="Brown C.T."/>
            <person name="Hug L.A."/>
            <person name="Thomas B.C."/>
            <person name="Sharon I."/>
            <person name="Castelle C.J."/>
            <person name="Singh A."/>
            <person name="Wilkins M.J."/>
            <person name="Williams K.H."/>
            <person name="Banfield J.F."/>
        </authorList>
    </citation>
    <scope>NUCLEOTIDE SEQUENCE [LARGE SCALE GENOMIC DNA]</scope>
</reference>
<accession>A0A0G1N0J3</accession>